<dbReference type="AlphaFoldDB" id="A0A2C9UBS6"/>
<dbReference type="SMART" id="SM00463">
    <property type="entry name" value="SMR"/>
    <property type="match status" value="1"/>
</dbReference>
<gene>
    <name evidence="4" type="ORF">MANES_16G087000</name>
</gene>
<dbReference type="PANTHER" id="PTHR46651:SF1">
    <property type="entry name" value="SMALL MUTS RELATED FAMILY PROTEIN"/>
    <property type="match status" value="1"/>
</dbReference>
<feature type="region of interest" description="Disordered" evidence="1">
    <location>
        <begin position="436"/>
        <end position="456"/>
    </location>
</feature>
<evidence type="ECO:0000313" key="4">
    <source>
        <dbReference type="EMBL" id="OAY26940.1"/>
    </source>
</evidence>
<dbReference type="STRING" id="3983.A0A2C9UBS6"/>
<proteinExistence type="predicted"/>
<feature type="domain" description="Smr" evidence="3">
    <location>
        <begin position="637"/>
        <end position="719"/>
    </location>
</feature>
<evidence type="ECO:0000256" key="2">
    <source>
        <dbReference type="SAM" id="Phobius"/>
    </source>
</evidence>
<keyword evidence="2" id="KW-1133">Transmembrane helix</keyword>
<name>A0A2C9UBS6_MANES</name>
<protein>
    <recommendedName>
        <fullName evidence="3">Smr domain-containing protein</fullName>
    </recommendedName>
</protein>
<dbReference type="InterPro" id="IPR013899">
    <property type="entry name" value="DUF1771"/>
</dbReference>
<dbReference type="Pfam" id="PF08590">
    <property type="entry name" value="DUF1771"/>
    <property type="match status" value="1"/>
</dbReference>
<sequence length="719" mass="78816">MGKGLGWVSSFYISVVAVYPKGVSLTTLTRARKQEKAKNFAIHKALFPHRYPFSIPFSSISPTLDQLHYSLFTLFILSFPFFSIFSDLALYLLLWIHLIWFAKVLDKSCCSSRLLFLSVSLYACSLFCFHFGIEMSLSKKGSQTNNTQLNIPNKATALNPNAAEFIPFSLRSSSSPSGSASNTAAATARFAASGTVGKAVLDRSESSVSNASDDEAHQFWRHQLPDDITPDFKVMGEDESQAFGGISIAGLSLNDSSEVTKFPVSLGSGYILPEQQEPSPRHINGSSFSEKMRFVANSYGEDPTSASYLNLPTKPWDKQIISSDQLLGNVREVPGHPYNGNSRPGFMNDMLGEHAIVDDTDMNPLEFLASQFPGFAAESLAEVYFANGCDLNLTIEMLTQLELQVDGGFSQNMNSKTYSAPNLSALDFPALPAQDGQNGASKYAGDDLQQSSNPYRSSDKENILLFKSSSSTPSRGGGIDFASAVRKLASQDSGMWKYDRNGSADSSVGSSRSSHVLASSYGSGNGRAAYADRMQNRGSARAAPVWLETGEAVGNMYSDLREEARDHARLRNAYFEQARQAYLIGNKALAKELSVKGQLHNMHMKAAHGKAHESIYRMRNPAGPELQVDGRGHERMIDLHGLHVSEAIHVLKHELSVLRSTARAAEHRLQVYICVGTGHHTRGLRTPARLPIAVQQYLLEEEGLDYTEPQPGLLRVVIY</sequence>
<dbReference type="InterPro" id="IPR053242">
    <property type="entry name" value="PAM2-like_domain"/>
</dbReference>
<dbReference type="SUPFAM" id="SSF160443">
    <property type="entry name" value="SMR domain-like"/>
    <property type="match status" value="1"/>
</dbReference>
<evidence type="ECO:0000259" key="3">
    <source>
        <dbReference type="PROSITE" id="PS50828"/>
    </source>
</evidence>
<dbReference type="CDD" id="cd14371">
    <property type="entry name" value="CUE_CID7_like"/>
    <property type="match status" value="1"/>
</dbReference>
<evidence type="ECO:0000256" key="1">
    <source>
        <dbReference type="SAM" id="MobiDB-lite"/>
    </source>
</evidence>
<feature type="transmembrane region" description="Helical" evidence="2">
    <location>
        <begin position="69"/>
        <end position="102"/>
    </location>
</feature>
<dbReference type="InterPro" id="IPR036063">
    <property type="entry name" value="Smr_dom_sf"/>
</dbReference>
<dbReference type="PROSITE" id="PS50828">
    <property type="entry name" value="SMR"/>
    <property type="match status" value="1"/>
</dbReference>
<feature type="transmembrane region" description="Helical" evidence="2">
    <location>
        <begin position="114"/>
        <end position="133"/>
    </location>
</feature>
<dbReference type="EMBL" id="CM004402">
    <property type="protein sequence ID" value="OAY26940.1"/>
    <property type="molecule type" value="Genomic_DNA"/>
</dbReference>
<reference evidence="4" key="1">
    <citation type="submission" date="2016-02" db="EMBL/GenBank/DDBJ databases">
        <title>WGS assembly of Manihot esculenta.</title>
        <authorList>
            <person name="Bredeson J.V."/>
            <person name="Prochnik S.E."/>
            <person name="Lyons J.B."/>
            <person name="Schmutz J."/>
            <person name="Grimwood J."/>
            <person name="Vrebalov J."/>
            <person name="Bart R.S."/>
            <person name="Amuge T."/>
            <person name="Ferguson M.E."/>
            <person name="Green R."/>
            <person name="Putnam N."/>
            <person name="Stites J."/>
            <person name="Rounsley S."/>
            <person name="Rokhsar D.S."/>
        </authorList>
    </citation>
    <scope>NUCLEOTIDE SEQUENCE [LARGE SCALE GENOMIC DNA]</scope>
    <source>
        <tissue evidence="4">Leaf</tissue>
    </source>
</reference>
<dbReference type="Gene3D" id="3.30.1370.110">
    <property type="match status" value="1"/>
</dbReference>
<keyword evidence="2" id="KW-0812">Transmembrane</keyword>
<keyword evidence="2" id="KW-0472">Membrane</keyword>
<dbReference type="PANTHER" id="PTHR46651">
    <property type="entry name" value="POLYADENYLATE-BINDING PROTEIN-INTERACTING PROTEIN 7"/>
    <property type="match status" value="1"/>
</dbReference>
<dbReference type="InterPro" id="IPR041806">
    <property type="entry name" value="CID5/6/7_CUE"/>
</dbReference>
<accession>A0A2C9UBS6</accession>
<dbReference type="InterPro" id="IPR002625">
    <property type="entry name" value="Smr_dom"/>
</dbReference>
<organism evidence="4">
    <name type="scientific">Manihot esculenta</name>
    <name type="common">Cassava</name>
    <name type="synonym">Jatropha manihot</name>
    <dbReference type="NCBI Taxonomy" id="3983"/>
    <lineage>
        <taxon>Eukaryota</taxon>
        <taxon>Viridiplantae</taxon>
        <taxon>Streptophyta</taxon>
        <taxon>Embryophyta</taxon>
        <taxon>Tracheophyta</taxon>
        <taxon>Spermatophyta</taxon>
        <taxon>Magnoliopsida</taxon>
        <taxon>eudicotyledons</taxon>
        <taxon>Gunneridae</taxon>
        <taxon>Pentapetalae</taxon>
        <taxon>rosids</taxon>
        <taxon>fabids</taxon>
        <taxon>Malpighiales</taxon>
        <taxon>Euphorbiaceae</taxon>
        <taxon>Crotonoideae</taxon>
        <taxon>Manihoteae</taxon>
        <taxon>Manihot</taxon>
    </lineage>
</organism>
<dbReference type="SMART" id="SM01162">
    <property type="entry name" value="DUF1771"/>
    <property type="match status" value="1"/>
</dbReference>